<dbReference type="GO" id="GO:0016740">
    <property type="term" value="F:transferase activity"/>
    <property type="evidence" value="ECO:0007669"/>
    <property type="project" value="UniProtKB-KW"/>
</dbReference>
<dbReference type="EMBL" id="NESQ01000183">
    <property type="protein sequence ID" value="PUU76589.1"/>
    <property type="molecule type" value="Genomic_DNA"/>
</dbReference>
<sequence length="76" mass="8528">KLKLSPAPVVLQGSRATIPLCGIDVPFDCRFLGSGAKPFESFLIKIVKSAIGHRTVMVRYIPYVMARPFQIDKQYF</sequence>
<name>A0A2T6ZM72_TUBBO</name>
<keyword evidence="1" id="KW-0808">Transferase</keyword>
<gene>
    <name evidence="2" type="ORF">B9Z19DRAFT_990024</name>
</gene>
<evidence type="ECO:0000256" key="1">
    <source>
        <dbReference type="ARBA" id="ARBA00022679"/>
    </source>
</evidence>
<protein>
    <submittedName>
        <fullName evidence="2">Uncharacterized protein</fullName>
    </submittedName>
</protein>
<evidence type="ECO:0000313" key="3">
    <source>
        <dbReference type="Proteomes" id="UP000244722"/>
    </source>
</evidence>
<keyword evidence="3" id="KW-1185">Reference proteome</keyword>
<accession>A0A2T6ZM72</accession>
<feature type="non-terminal residue" evidence="2">
    <location>
        <position position="1"/>
    </location>
</feature>
<dbReference type="InterPro" id="IPR050830">
    <property type="entry name" value="Fungal_FAS"/>
</dbReference>
<comment type="caution">
    <text evidence="2">The sequence shown here is derived from an EMBL/GenBank/DDBJ whole genome shotgun (WGS) entry which is preliminary data.</text>
</comment>
<dbReference type="STRING" id="42251.A0A2T6ZM72"/>
<dbReference type="PANTHER" id="PTHR10982:SF21">
    <property type="entry name" value="FATTY ACID SYNTHASE SUBUNIT BETA"/>
    <property type="match status" value="1"/>
</dbReference>
<proteinExistence type="predicted"/>
<reference evidence="2 3" key="1">
    <citation type="submission" date="2017-04" db="EMBL/GenBank/DDBJ databases">
        <title>Draft genome sequence of Tuber borchii Vittad., a whitish edible truffle.</title>
        <authorList>
            <consortium name="DOE Joint Genome Institute"/>
            <person name="Murat C."/>
            <person name="Kuo A."/>
            <person name="Barry K.W."/>
            <person name="Clum A."/>
            <person name="Dockter R.B."/>
            <person name="Fauchery L."/>
            <person name="Iotti M."/>
            <person name="Kohler A."/>
            <person name="Labutti K."/>
            <person name="Lindquist E.A."/>
            <person name="Lipzen A."/>
            <person name="Ohm R.A."/>
            <person name="Wang M."/>
            <person name="Grigoriev I.V."/>
            <person name="Zambonelli A."/>
            <person name="Martin F.M."/>
        </authorList>
    </citation>
    <scope>NUCLEOTIDE SEQUENCE [LARGE SCALE GENOMIC DNA]</scope>
    <source>
        <strain evidence="2 3">Tbo3840</strain>
    </source>
</reference>
<evidence type="ECO:0000313" key="2">
    <source>
        <dbReference type="EMBL" id="PUU76589.1"/>
    </source>
</evidence>
<dbReference type="AlphaFoldDB" id="A0A2T6ZM72"/>
<organism evidence="2 3">
    <name type="scientific">Tuber borchii</name>
    <name type="common">White truffle</name>
    <dbReference type="NCBI Taxonomy" id="42251"/>
    <lineage>
        <taxon>Eukaryota</taxon>
        <taxon>Fungi</taxon>
        <taxon>Dikarya</taxon>
        <taxon>Ascomycota</taxon>
        <taxon>Pezizomycotina</taxon>
        <taxon>Pezizomycetes</taxon>
        <taxon>Pezizales</taxon>
        <taxon>Tuberaceae</taxon>
        <taxon>Tuber</taxon>
    </lineage>
</organism>
<dbReference type="Proteomes" id="UP000244722">
    <property type="component" value="Unassembled WGS sequence"/>
</dbReference>
<dbReference type="PANTHER" id="PTHR10982">
    <property type="entry name" value="MALONYL COA-ACYL CARRIER PROTEIN TRANSACYLASE"/>
    <property type="match status" value="1"/>
</dbReference>